<dbReference type="CDD" id="cd17339">
    <property type="entry name" value="MFS_NIMT_CynX_like"/>
    <property type="match status" value="1"/>
</dbReference>
<dbReference type="Proteomes" id="UP000678016">
    <property type="component" value="Chromosome"/>
</dbReference>
<evidence type="ECO:0000313" key="8">
    <source>
        <dbReference type="EMBL" id="QUX27342.1"/>
    </source>
</evidence>
<organism evidence="8 9">
    <name type="scientific">Nocardiopsis akebiae</name>
    <dbReference type="NCBI Taxonomy" id="2831968"/>
    <lineage>
        <taxon>Bacteria</taxon>
        <taxon>Bacillati</taxon>
        <taxon>Actinomycetota</taxon>
        <taxon>Actinomycetes</taxon>
        <taxon>Streptosporangiales</taxon>
        <taxon>Nocardiopsidaceae</taxon>
        <taxon>Nocardiopsis</taxon>
    </lineage>
</organism>
<feature type="transmembrane region" description="Helical" evidence="6">
    <location>
        <begin position="188"/>
        <end position="207"/>
    </location>
</feature>
<dbReference type="Pfam" id="PF07690">
    <property type="entry name" value="MFS_1"/>
    <property type="match status" value="1"/>
</dbReference>
<evidence type="ECO:0000256" key="5">
    <source>
        <dbReference type="SAM" id="MobiDB-lite"/>
    </source>
</evidence>
<evidence type="ECO:0000256" key="4">
    <source>
        <dbReference type="ARBA" id="ARBA00023136"/>
    </source>
</evidence>
<feature type="transmembrane region" description="Helical" evidence="6">
    <location>
        <begin position="265"/>
        <end position="284"/>
    </location>
</feature>
<dbReference type="InterPro" id="IPR052524">
    <property type="entry name" value="MFS_Cyanate_Porter"/>
</dbReference>
<feature type="transmembrane region" description="Helical" evidence="6">
    <location>
        <begin position="28"/>
        <end position="48"/>
    </location>
</feature>
<name>A0ABX8BZE7_9ACTN</name>
<dbReference type="EMBL" id="CP074132">
    <property type="protein sequence ID" value="QUX27342.1"/>
    <property type="molecule type" value="Genomic_DNA"/>
</dbReference>
<feature type="compositionally biased region" description="Low complexity" evidence="5">
    <location>
        <begin position="14"/>
        <end position="23"/>
    </location>
</feature>
<dbReference type="InterPro" id="IPR011701">
    <property type="entry name" value="MFS"/>
</dbReference>
<dbReference type="PANTHER" id="PTHR23523:SF2">
    <property type="entry name" value="2-NITROIMIDAZOLE TRANSPORTER"/>
    <property type="match status" value="1"/>
</dbReference>
<feature type="region of interest" description="Disordered" evidence="5">
    <location>
        <begin position="1"/>
        <end position="23"/>
    </location>
</feature>
<feature type="transmembrane region" description="Helical" evidence="6">
    <location>
        <begin position="60"/>
        <end position="87"/>
    </location>
</feature>
<keyword evidence="4 6" id="KW-0472">Membrane</keyword>
<evidence type="ECO:0000256" key="3">
    <source>
        <dbReference type="ARBA" id="ARBA00022989"/>
    </source>
</evidence>
<sequence length="428" mass="43943">MSAGPAPRTPVTSGPAAGRTAPSRPPRAALLLLAAGIALAALNLRTAITSVGPVLDEVTAGLGMTAVGAGILTTLPVLCFALFGGLTPVLGRRLGEHHLLVYALVALTVGLAARAAAPEPWMFLALSVVALSGGAVGNVILPALVKEHFPDRVGLMTTVYTTGLALGTTIAAAATVPLEQSTGEWRAALGAYALFGVAAAVPWLLVLRHEPARGDASQALGFGQVLRTGLGWQSVLYFGTQSSVAYIMFGWYAQMLRDQGMDAQTAGLALSYLTVLGIPMSLVLPTLLTRTSDQRPFVLAFSAAYLAGLAGLWFAPLSGVWAWTTLVGIGMGSFVFALTAFALRTRTGAGTAALSAVSQSLGYLMGGAGPFLFGLLREVSGGWHAPLLLLAALVAGNLATGLFLGRPRYLEDAIAARGLTRAASPDGR</sequence>
<dbReference type="RefSeq" id="WP_212640411.1">
    <property type="nucleotide sequence ID" value="NZ_CP074132.1"/>
</dbReference>
<feature type="transmembrane region" description="Helical" evidence="6">
    <location>
        <begin position="123"/>
        <end position="145"/>
    </location>
</feature>
<dbReference type="PROSITE" id="PS50850">
    <property type="entry name" value="MFS"/>
    <property type="match status" value="1"/>
</dbReference>
<reference evidence="9" key="1">
    <citation type="submission" date="2021-05" db="EMBL/GenBank/DDBJ databases">
        <title>Direct Submission.</title>
        <authorList>
            <person name="Li K."/>
            <person name="Gao J."/>
        </authorList>
    </citation>
    <scope>NUCLEOTIDE SEQUENCE [LARGE SCALE GENOMIC DNA]</scope>
    <source>
        <strain evidence="9">HDS12</strain>
    </source>
</reference>
<dbReference type="SUPFAM" id="SSF103473">
    <property type="entry name" value="MFS general substrate transporter"/>
    <property type="match status" value="1"/>
</dbReference>
<feature type="transmembrane region" description="Helical" evidence="6">
    <location>
        <begin position="235"/>
        <end position="253"/>
    </location>
</feature>
<feature type="transmembrane region" description="Helical" evidence="6">
    <location>
        <begin position="99"/>
        <end position="117"/>
    </location>
</feature>
<keyword evidence="9" id="KW-1185">Reference proteome</keyword>
<comment type="subcellular location">
    <subcellularLocation>
        <location evidence="1">Cell membrane</location>
        <topology evidence="1">Multi-pass membrane protein</topology>
    </subcellularLocation>
</comment>
<evidence type="ECO:0000256" key="2">
    <source>
        <dbReference type="ARBA" id="ARBA00022692"/>
    </source>
</evidence>
<dbReference type="InterPro" id="IPR020846">
    <property type="entry name" value="MFS_dom"/>
</dbReference>
<dbReference type="Gene3D" id="1.20.1250.20">
    <property type="entry name" value="MFS general substrate transporter like domains"/>
    <property type="match status" value="1"/>
</dbReference>
<feature type="transmembrane region" description="Helical" evidence="6">
    <location>
        <begin position="296"/>
        <end position="315"/>
    </location>
</feature>
<proteinExistence type="predicted"/>
<protein>
    <submittedName>
        <fullName evidence="8">MFS transporter</fullName>
    </submittedName>
</protein>
<feature type="transmembrane region" description="Helical" evidence="6">
    <location>
        <begin position="321"/>
        <end position="343"/>
    </location>
</feature>
<feature type="transmembrane region" description="Helical" evidence="6">
    <location>
        <begin position="350"/>
        <end position="373"/>
    </location>
</feature>
<evidence type="ECO:0000256" key="6">
    <source>
        <dbReference type="SAM" id="Phobius"/>
    </source>
</evidence>
<evidence type="ECO:0000313" key="9">
    <source>
        <dbReference type="Proteomes" id="UP000678016"/>
    </source>
</evidence>
<evidence type="ECO:0000259" key="7">
    <source>
        <dbReference type="PROSITE" id="PS50850"/>
    </source>
</evidence>
<dbReference type="PANTHER" id="PTHR23523">
    <property type="match status" value="1"/>
</dbReference>
<dbReference type="InterPro" id="IPR036259">
    <property type="entry name" value="MFS_trans_sf"/>
</dbReference>
<keyword evidence="3 6" id="KW-1133">Transmembrane helix</keyword>
<feature type="transmembrane region" description="Helical" evidence="6">
    <location>
        <begin position="385"/>
        <end position="404"/>
    </location>
</feature>
<evidence type="ECO:0000256" key="1">
    <source>
        <dbReference type="ARBA" id="ARBA00004651"/>
    </source>
</evidence>
<feature type="domain" description="Major facilitator superfamily (MFS) profile" evidence="7">
    <location>
        <begin position="29"/>
        <end position="409"/>
    </location>
</feature>
<feature type="transmembrane region" description="Helical" evidence="6">
    <location>
        <begin position="157"/>
        <end position="176"/>
    </location>
</feature>
<keyword evidence="2 6" id="KW-0812">Transmembrane</keyword>
<gene>
    <name evidence="8" type="ORF">KGD83_18715</name>
</gene>
<accession>A0ABX8BZE7</accession>